<dbReference type="EMBL" id="JABUMX010000001">
    <property type="protein sequence ID" value="NTS30632.1"/>
    <property type="molecule type" value="Genomic_DNA"/>
</dbReference>
<dbReference type="RefSeq" id="WP_174207711.1">
    <property type="nucleotide sequence ID" value="NZ_JABUMX010000001.1"/>
</dbReference>
<name>A0A849VLE9_9HYPH</name>
<evidence type="ECO:0000313" key="2">
    <source>
        <dbReference type="Proteomes" id="UP000550508"/>
    </source>
</evidence>
<dbReference type="Proteomes" id="UP000550508">
    <property type="component" value="Unassembled WGS sequence"/>
</dbReference>
<evidence type="ECO:0000313" key="1">
    <source>
        <dbReference type="EMBL" id="NTS30632.1"/>
    </source>
</evidence>
<proteinExistence type="predicted"/>
<comment type="caution">
    <text evidence="1">The sequence shown here is derived from an EMBL/GenBank/DDBJ whole genome shotgun (WGS) entry which is preliminary data.</text>
</comment>
<keyword evidence="2" id="KW-1185">Reference proteome</keyword>
<reference evidence="1 2" key="1">
    <citation type="submission" date="2020-05" db="EMBL/GenBank/DDBJ databases">
        <authorList>
            <person name="Kim M.K."/>
        </authorList>
    </citation>
    <scope>NUCLEOTIDE SEQUENCE [LARGE SCALE GENOMIC DNA]</scope>
    <source>
        <strain evidence="1 2">BT25</strain>
    </source>
</reference>
<sequence>MPPRPMLACKSSDGTGANQAVVHSVKEEDRLVEHLVGELSLLPNIFSTKWTSTTPPE</sequence>
<organism evidence="1 2">
    <name type="scientific">Phyllobacterium pellucidum</name>
    <dbReference type="NCBI Taxonomy" id="2740464"/>
    <lineage>
        <taxon>Bacteria</taxon>
        <taxon>Pseudomonadati</taxon>
        <taxon>Pseudomonadota</taxon>
        <taxon>Alphaproteobacteria</taxon>
        <taxon>Hyphomicrobiales</taxon>
        <taxon>Phyllobacteriaceae</taxon>
        <taxon>Phyllobacterium</taxon>
    </lineage>
</organism>
<accession>A0A849VLE9</accession>
<protein>
    <submittedName>
        <fullName evidence="1">Uncharacterized protein</fullName>
    </submittedName>
</protein>
<dbReference type="AlphaFoldDB" id="A0A849VLE9"/>
<gene>
    <name evidence="1" type="ORF">HQ945_05140</name>
</gene>